<dbReference type="RefSeq" id="WP_213165328.1">
    <property type="nucleotide sequence ID" value="NZ_CP058559.1"/>
</dbReference>
<dbReference type="AlphaFoldDB" id="A0A7G9W8F2"/>
<keyword evidence="2" id="KW-1185">Reference proteome</keyword>
<name>A0A7G9W8F2_ALKCA</name>
<protein>
    <submittedName>
        <fullName evidence="1">Uncharacterized protein</fullName>
    </submittedName>
</protein>
<accession>A0A7G9W8F2</accession>
<proteinExistence type="predicted"/>
<dbReference type="EMBL" id="CP058559">
    <property type="protein sequence ID" value="QNO14964.1"/>
    <property type="molecule type" value="Genomic_DNA"/>
</dbReference>
<evidence type="ECO:0000313" key="2">
    <source>
        <dbReference type="Proteomes" id="UP000516160"/>
    </source>
</evidence>
<dbReference type="Proteomes" id="UP000516160">
    <property type="component" value="Chromosome"/>
</dbReference>
<reference evidence="1 2" key="1">
    <citation type="submission" date="2020-07" db="EMBL/GenBank/DDBJ databases">
        <title>Alkalicella. sp. LB2 genome.</title>
        <authorList>
            <person name="Postec A."/>
            <person name="Quemeneur M."/>
        </authorList>
    </citation>
    <scope>NUCLEOTIDE SEQUENCE [LARGE SCALE GENOMIC DNA]</scope>
    <source>
        <strain evidence="1 2">LB2</strain>
    </source>
</reference>
<evidence type="ECO:0000313" key="1">
    <source>
        <dbReference type="EMBL" id="QNO14964.1"/>
    </source>
</evidence>
<sequence length="65" mass="7631">MMSNYAITSAVQEVLNNVKFEKVSDLSKEQFAEILSESIYRSILTRDFIDHIEREIAMNSKRRSF</sequence>
<gene>
    <name evidence="1" type="ORF">HYG86_09335</name>
</gene>
<dbReference type="KEGG" id="acae:HYG86_09335"/>
<organism evidence="1 2">
    <name type="scientific">Alkalicella caledoniensis</name>
    <dbReference type="NCBI Taxonomy" id="2731377"/>
    <lineage>
        <taxon>Bacteria</taxon>
        <taxon>Bacillati</taxon>
        <taxon>Bacillota</taxon>
        <taxon>Clostridia</taxon>
        <taxon>Eubacteriales</taxon>
        <taxon>Proteinivoracaceae</taxon>
        <taxon>Alkalicella</taxon>
    </lineage>
</organism>